<evidence type="ECO:0000256" key="3">
    <source>
        <dbReference type="SAM" id="SignalP"/>
    </source>
</evidence>
<dbReference type="SUPFAM" id="SSF56300">
    <property type="entry name" value="Metallo-dependent phosphatases"/>
    <property type="match status" value="1"/>
</dbReference>
<evidence type="ECO:0000256" key="1">
    <source>
        <dbReference type="ARBA" id="ARBA00005662"/>
    </source>
</evidence>
<dbReference type="InterPro" id="IPR029052">
    <property type="entry name" value="Metallo-depent_PP-like"/>
</dbReference>
<dbReference type="Proteomes" id="UP001164693">
    <property type="component" value="Chromosome"/>
</dbReference>
<reference evidence="5" key="1">
    <citation type="submission" date="2022-05" db="EMBL/GenBank/DDBJ databases">
        <title>Jatrophihabitans sp. SB3-54 whole genome sequence.</title>
        <authorList>
            <person name="Suh M.K."/>
            <person name="Eom M.K."/>
            <person name="Kim J.S."/>
            <person name="Kim H.S."/>
            <person name="Do H.E."/>
            <person name="Shin Y.K."/>
            <person name="Lee J.-S."/>
        </authorList>
    </citation>
    <scope>NUCLEOTIDE SEQUENCE</scope>
    <source>
        <strain evidence="5">SB3-54</strain>
    </source>
</reference>
<dbReference type="SMART" id="SM00854">
    <property type="entry name" value="PGA_cap"/>
    <property type="match status" value="1"/>
</dbReference>
<accession>A0ABY7JVP0</accession>
<keyword evidence="6" id="KW-1185">Reference proteome</keyword>
<protein>
    <submittedName>
        <fullName evidence="5">CapA family protein</fullName>
    </submittedName>
</protein>
<dbReference type="Pfam" id="PF09587">
    <property type="entry name" value="PGA_cap"/>
    <property type="match status" value="1"/>
</dbReference>
<evidence type="ECO:0000259" key="4">
    <source>
        <dbReference type="SMART" id="SM00854"/>
    </source>
</evidence>
<dbReference type="InterPro" id="IPR052169">
    <property type="entry name" value="CW_Biosynth-Accessory"/>
</dbReference>
<dbReference type="InterPro" id="IPR019079">
    <property type="entry name" value="Capsule_synth_CapA"/>
</dbReference>
<dbReference type="PANTHER" id="PTHR33393">
    <property type="entry name" value="POLYGLUTAMINE SYNTHESIS ACCESSORY PROTEIN RV0574C-RELATED"/>
    <property type="match status" value="1"/>
</dbReference>
<dbReference type="PANTHER" id="PTHR33393:SF13">
    <property type="entry name" value="PGA BIOSYNTHESIS PROTEIN CAPA"/>
    <property type="match status" value="1"/>
</dbReference>
<sequence>MSARHRVFPAALAATAVCLAGCTVGPDTQPSRRSTAHSISSTSAPAPATSAPVAVRPRTVTIIASGDVLIHPPLWQQAHADARAAGHTGYDFGPMYASVAPDTRAADLAICEMETPLAPPQGPFTGWPTFTAPPQVLTALKGVGYDSCTTASNHTIDEGYQGVVRTLDELDAAGLKHTGSARTAAEAARPLIITTANGVKVAQLAYSFDFNGIAVPAGKPWLANRIDVPAILAAAHRAKKAGADIVVLSMHWGTEYDHLATSTQRSQAEQLLASPDIDVILGDHAHVVQPMQKLHGKWVVFCMGNQISRHADPIAAGREGLMPRFTFTEVSPGHFQVTRAEAIPTWMQDDPALRLIDIPRALADPATSAAERATLQQQWRAIRGYLDAYGAVAAGLHVVH</sequence>
<feature type="region of interest" description="Disordered" evidence="2">
    <location>
        <begin position="27"/>
        <end position="51"/>
    </location>
</feature>
<gene>
    <name evidence="5" type="ORF">M6B22_12505</name>
</gene>
<organism evidence="5 6">
    <name type="scientific">Jatrophihabitans cynanchi</name>
    <dbReference type="NCBI Taxonomy" id="2944128"/>
    <lineage>
        <taxon>Bacteria</taxon>
        <taxon>Bacillati</taxon>
        <taxon>Actinomycetota</taxon>
        <taxon>Actinomycetes</taxon>
        <taxon>Jatrophihabitantales</taxon>
        <taxon>Jatrophihabitantaceae</taxon>
        <taxon>Jatrophihabitans</taxon>
    </lineage>
</organism>
<feature type="domain" description="Capsule synthesis protein CapA" evidence="4">
    <location>
        <begin position="61"/>
        <end position="310"/>
    </location>
</feature>
<evidence type="ECO:0000313" key="5">
    <source>
        <dbReference type="EMBL" id="WAX55367.1"/>
    </source>
</evidence>
<dbReference type="EMBL" id="CP097463">
    <property type="protein sequence ID" value="WAX55367.1"/>
    <property type="molecule type" value="Genomic_DNA"/>
</dbReference>
<feature type="signal peptide" evidence="3">
    <location>
        <begin position="1"/>
        <end position="20"/>
    </location>
</feature>
<feature type="compositionally biased region" description="Low complexity" evidence="2">
    <location>
        <begin position="31"/>
        <end position="51"/>
    </location>
</feature>
<keyword evidence="3" id="KW-0732">Signal</keyword>
<comment type="similarity">
    <text evidence="1">Belongs to the CapA family.</text>
</comment>
<name>A0ABY7JVP0_9ACTN</name>
<evidence type="ECO:0000313" key="6">
    <source>
        <dbReference type="Proteomes" id="UP001164693"/>
    </source>
</evidence>
<dbReference type="Gene3D" id="3.60.21.10">
    <property type="match status" value="1"/>
</dbReference>
<dbReference type="RefSeq" id="WP_269441875.1">
    <property type="nucleotide sequence ID" value="NZ_CP097463.1"/>
</dbReference>
<proteinExistence type="inferred from homology"/>
<dbReference type="CDD" id="cd07381">
    <property type="entry name" value="MPP_CapA"/>
    <property type="match status" value="1"/>
</dbReference>
<feature type="chain" id="PRO_5046565789" evidence="3">
    <location>
        <begin position="21"/>
        <end position="400"/>
    </location>
</feature>
<evidence type="ECO:0000256" key="2">
    <source>
        <dbReference type="SAM" id="MobiDB-lite"/>
    </source>
</evidence>